<dbReference type="KEGG" id="vg:15010750"/>
<dbReference type="EMBL" id="JF974296">
    <property type="protein sequence ID" value="AGH57539.1"/>
    <property type="molecule type" value="Genomic_DNA"/>
</dbReference>
<evidence type="ECO:0000313" key="2">
    <source>
        <dbReference type="Proteomes" id="UP000204048"/>
    </source>
</evidence>
<proteinExistence type="predicted"/>
<accession>M4T3U5</accession>
<sequence>MSMYLSKDSIMIEQIQSMLAHGETKETVLEYLRKEYGTEDVSIEKLING</sequence>
<keyword evidence="2" id="KW-1185">Reference proteome</keyword>
<reference evidence="1 2" key="1">
    <citation type="submission" date="2010-11" db="EMBL/GenBank/DDBJ databases">
        <title>The Genome Sequence of Pseudoalteromonas phage pYD6-A.</title>
        <authorList>
            <consortium name="The Broad Institute Genome Sequencing Platform"/>
            <person name="Henn M.R."/>
            <person name="Wolf A."/>
            <person name="Jost G."/>
            <person name="Levin J."/>
            <person name="Malboeuf C."/>
            <person name="Casali M."/>
            <person name="Russ C."/>
            <person name="Lennon N."/>
            <person name="Chapman S.B."/>
            <person name="Erlich R."/>
            <person name="Young S.K."/>
            <person name="Yandava C."/>
            <person name="Zeng Q."/>
            <person name="Alvarado L."/>
            <person name="Anderson S."/>
            <person name="Berlin A."/>
            <person name="Chen Z."/>
            <person name="Freedman E."/>
            <person name="Gellesch M."/>
            <person name="Goldberg J."/>
            <person name="Green L."/>
            <person name="Griggs A."/>
            <person name="Gujja S."/>
            <person name="Heilman E.R."/>
            <person name="Heiman D."/>
            <person name="Hollinger A."/>
            <person name="Howarth C."/>
            <person name="Larson L."/>
            <person name="Mehta T."/>
            <person name="Pearson M."/>
            <person name="Roberts A."/>
            <person name="Ryan E."/>
            <person name="Saif S."/>
            <person name="Shea T."/>
            <person name="Shenoy N."/>
            <person name="Sisk P."/>
            <person name="Stolte C."/>
            <person name="Sykes S."/>
            <person name="White J."/>
            <person name="Haas B."/>
            <person name="Nusbaum C."/>
            <person name="Birren B."/>
        </authorList>
    </citation>
    <scope>NUCLEOTIDE SEQUENCE [LARGE SCALE GENOMIC DNA]</scope>
    <source>
        <strain evidence="2">pYD6-A</strain>
    </source>
</reference>
<protein>
    <submittedName>
        <fullName evidence="1">Uncharacterized protein</fullName>
    </submittedName>
</protein>
<dbReference type="Proteomes" id="UP000204048">
    <property type="component" value="Segment"/>
</dbReference>
<name>M4T3U5_9CAUD</name>
<organism evidence="1 2">
    <name type="scientific">Pseudoalteromonas phage pYD6-A</name>
    <dbReference type="NCBI Taxonomy" id="754052"/>
    <lineage>
        <taxon>Viruses</taxon>
        <taxon>Duplodnaviria</taxon>
        <taxon>Heunggongvirae</taxon>
        <taxon>Uroviricota</taxon>
        <taxon>Caudoviricetes</taxon>
        <taxon>Schitoviridae</taxon>
        <taxon>Fuhrmanvirinae</taxon>
        <taxon>Matsuvirus</taxon>
        <taxon>Matsuvirus pYD6A</taxon>
    </lineage>
</organism>
<evidence type="ECO:0000313" key="1">
    <source>
        <dbReference type="EMBL" id="AGH57539.1"/>
    </source>
</evidence>
<dbReference type="RefSeq" id="YP_007674217.1">
    <property type="nucleotide sequence ID" value="NC_020849.1"/>
</dbReference>
<dbReference type="GeneID" id="15010750"/>
<gene>
    <name evidence="1" type="ORF">PYDG_00007</name>
</gene>